<reference evidence="2 3" key="1">
    <citation type="submission" date="2019-03" db="EMBL/GenBank/DDBJ databases">
        <title>First draft genome of Liparis tanakae, snailfish: a comprehensive survey of snailfish specific genes.</title>
        <authorList>
            <person name="Kim W."/>
            <person name="Song I."/>
            <person name="Jeong J.-H."/>
            <person name="Kim D."/>
            <person name="Kim S."/>
            <person name="Ryu S."/>
            <person name="Song J.Y."/>
            <person name="Lee S.K."/>
        </authorList>
    </citation>
    <scope>NUCLEOTIDE SEQUENCE [LARGE SCALE GENOMIC DNA]</scope>
    <source>
        <tissue evidence="2">Muscle</tissue>
    </source>
</reference>
<keyword evidence="3" id="KW-1185">Reference proteome</keyword>
<gene>
    <name evidence="2" type="ORF">EYF80_036795</name>
</gene>
<evidence type="ECO:0000256" key="1">
    <source>
        <dbReference type="SAM" id="MobiDB-lite"/>
    </source>
</evidence>
<name>A0A4Z2GHS9_9TELE</name>
<feature type="compositionally biased region" description="Low complexity" evidence="1">
    <location>
        <begin position="1"/>
        <end position="29"/>
    </location>
</feature>
<accession>A0A4Z2GHS9</accession>
<dbReference type="EMBL" id="SRLO01000530">
    <property type="protein sequence ID" value="TNN52996.1"/>
    <property type="molecule type" value="Genomic_DNA"/>
</dbReference>
<evidence type="ECO:0000313" key="2">
    <source>
        <dbReference type="EMBL" id="TNN52996.1"/>
    </source>
</evidence>
<comment type="caution">
    <text evidence="2">The sequence shown here is derived from an EMBL/GenBank/DDBJ whole genome shotgun (WGS) entry which is preliminary data.</text>
</comment>
<organism evidence="2 3">
    <name type="scientific">Liparis tanakae</name>
    <name type="common">Tanaka's snailfish</name>
    <dbReference type="NCBI Taxonomy" id="230148"/>
    <lineage>
        <taxon>Eukaryota</taxon>
        <taxon>Metazoa</taxon>
        <taxon>Chordata</taxon>
        <taxon>Craniata</taxon>
        <taxon>Vertebrata</taxon>
        <taxon>Euteleostomi</taxon>
        <taxon>Actinopterygii</taxon>
        <taxon>Neopterygii</taxon>
        <taxon>Teleostei</taxon>
        <taxon>Neoteleostei</taxon>
        <taxon>Acanthomorphata</taxon>
        <taxon>Eupercaria</taxon>
        <taxon>Perciformes</taxon>
        <taxon>Cottioidei</taxon>
        <taxon>Cottales</taxon>
        <taxon>Liparidae</taxon>
        <taxon>Liparis</taxon>
    </lineage>
</organism>
<protein>
    <submittedName>
        <fullName evidence="2">Uncharacterized protein</fullName>
    </submittedName>
</protein>
<dbReference type="AlphaFoldDB" id="A0A4Z2GHS9"/>
<evidence type="ECO:0000313" key="3">
    <source>
        <dbReference type="Proteomes" id="UP000314294"/>
    </source>
</evidence>
<feature type="region of interest" description="Disordered" evidence="1">
    <location>
        <begin position="1"/>
        <end position="52"/>
    </location>
</feature>
<feature type="compositionally biased region" description="Basic and acidic residues" evidence="1">
    <location>
        <begin position="30"/>
        <end position="43"/>
    </location>
</feature>
<proteinExistence type="predicted"/>
<dbReference type="Proteomes" id="UP000314294">
    <property type="component" value="Unassembled WGS sequence"/>
</dbReference>
<sequence>MLRLSSSSRTQSSFTHTASGPGSLSPAGGRAERGTLWHRHSELARASSHSRMGVEQLQFRSFPPPNPAHCHASLQKSQLGLICPDHLQLA</sequence>